<feature type="signal peptide" evidence="1">
    <location>
        <begin position="1"/>
        <end position="16"/>
    </location>
</feature>
<keyword evidence="1" id="KW-0732">Signal</keyword>
<proteinExistence type="predicted"/>
<reference evidence="2" key="2">
    <citation type="journal article" date="2015" name="Fish Shellfish Immunol.">
        <title>Early steps in the European eel (Anguilla anguilla)-Vibrio vulnificus interaction in the gills: Role of the RtxA13 toxin.</title>
        <authorList>
            <person name="Callol A."/>
            <person name="Pajuelo D."/>
            <person name="Ebbesson L."/>
            <person name="Teles M."/>
            <person name="MacKenzie S."/>
            <person name="Amaro C."/>
        </authorList>
    </citation>
    <scope>NUCLEOTIDE SEQUENCE</scope>
</reference>
<dbReference type="AlphaFoldDB" id="A0A0E9VI68"/>
<dbReference type="EMBL" id="GBXM01030866">
    <property type="protein sequence ID" value="JAH77711.1"/>
    <property type="molecule type" value="Transcribed_RNA"/>
</dbReference>
<reference evidence="2" key="1">
    <citation type="submission" date="2014-11" db="EMBL/GenBank/DDBJ databases">
        <authorList>
            <person name="Amaro Gonzalez C."/>
        </authorList>
    </citation>
    <scope>NUCLEOTIDE SEQUENCE</scope>
</reference>
<sequence>MCGVWILPVLLNVCECVDIDSNSSVNACE</sequence>
<evidence type="ECO:0000256" key="1">
    <source>
        <dbReference type="SAM" id="SignalP"/>
    </source>
</evidence>
<name>A0A0E9VI68_ANGAN</name>
<accession>A0A0E9VI68</accession>
<organism evidence="2">
    <name type="scientific">Anguilla anguilla</name>
    <name type="common">European freshwater eel</name>
    <name type="synonym">Muraena anguilla</name>
    <dbReference type="NCBI Taxonomy" id="7936"/>
    <lineage>
        <taxon>Eukaryota</taxon>
        <taxon>Metazoa</taxon>
        <taxon>Chordata</taxon>
        <taxon>Craniata</taxon>
        <taxon>Vertebrata</taxon>
        <taxon>Euteleostomi</taxon>
        <taxon>Actinopterygii</taxon>
        <taxon>Neopterygii</taxon>
        <taxon>Teleostei</taxon>
        <taxon>Anguilliformes</taxon>
        <taxon>Anguillidae</taxon>
        <taxon>Anguilla</taxon>
    </lineage>
</organism>
<evidence type="ECO:0000313" key="2">
    <source>
        <dbReference type="EMBL" id="JAH77711.1"/>
    </source>
</evidence>
<feature type="chain" id="PRO_5002433733" evidence="1">
    <location>
        <begin position="17"/>
        <end position="29"/>
    </location>
</feature>
<protein>
    <submittedName>
        <fullName evidence="2">Uncharacterized protein</fullName>
    </submittedName>
</protein>